<evidence type="ECO:0000256" key="1">
    <source>
        <dbReference type="SAM" id="MobiDB-lite"/>
    </source>
</evidence>
<protein>
    <submittedName>
        <fullName evidence="2">Uncharacterized protein</fullName>
    </submittedName>
</protein>
<dbReference type="EMBL" id="LGRV01000003">
    <property type="protein sequence ID" value="KOS69243.1"/>
    <property type="molecule type" value="Genomic_DNA"/>
</dbReference>
<dbReference type="RefSeq" id="WP_053584105.1">
    <property type="nucleotide sequence ID" value="NZ_LGRV01000003.1"/>
</dbReference>
<accession>A0ABR5K2U2</accession>
<feature type="region of interest" description="Disordered" evidence="1">
    <location>
        <begin position="93"/>
        <end position="124"/>
    </location>
</feature>
<comment type="caution">
    <text evidence="2">The sequence shown here is derived from an EMBL/GenBank/DDBJ whole genome shotgun (WGS) entry which is preliminary data.</text>
</comment>
<feature type="compositionally biased region" description="Polar residues" evidence="1">
    <location>
        <begin position="93"/>
        <end position="107"/>
    </location>
</feature>
<keyword evidence="3" id="KW-1185">Reference proteome</keyword>
<evidence type="ECO:0000313" key="2">
    <source>
        <dbReference type="EMBL" id="KOS69243.1"/>
    </source>
</evidence>
<reference evidence="3" key="1">
    <citation type="submission" date="2015-07" db="EMBL/GenBank/DDBJ databases">
        <title>Fjat-14205 dsm 2895.</title>
        <authorList>
            <person name="Liu B."/>
            <person name="Wang J."/>
            <person name="Zhu Y."/>
            <person name="Liu G."/>
            <person name="Chen Q."/>
            <person name="Chen Z."/>
            <person name="Lan J."/>
            <person name="Che J."/>
            <person name="Ge C."/>
            <person name="Shi H."/>
            <person name="Pan Z."/>
            <person name="Liu X."/>
        </authorList>
    </citation>
    <scope>NUCLEOTIDE SEQUENCE [LARGE SCALE GENOMIC DNA]</scope>
    <source>
        <strain evidence="3">DSM 25560</strain>
    </source>
</reference>
<proteinExistence type="predicted"/>
<name>A0ABR5K2U2_9BACI</name>
<gene>
    <name evidence="2" type="ORF">AEA09_12230</name>
</gene>
<dbReference type="Proteomes" id="UP000050668">
    <property type="component" value="Unassembled WGS sequence"/>
</dbReference>
<organism evidence="2 3">
    <name type="scientific">Lysinibacillus contaminans</name>
    <dbReference type="NCBI Taxonomy" id="1293441"/>
    <lineage>
        <taxon>Bacteria</taxon>
        <taxon>Bacillati</taxon>
        <taxon>Bacillota</taxon>
        <taxon>Bacilli</taxon>
        <taxon>Bacillales</taxon>
        <taxon>Bacillaceae</taxon>
        <taxon>Lysinibacillus</taxon>
    </lineage>
</organism>
<sequence>MKIQSSTSYLGSIKENELKCLPSDLFLDEAKKKKGKAKFEIRSENGYIRHYIIKANGEKILVKEVKQQQETLSATGTGELSASLDKMLMEQLTSKQPTNQQNNVVNEDSNEQKEARINKYKASI</sequence>
<evidence type="ECO:0000313" key="3">
    <source>
        <dbReference type="Proteomes" id="UP000050668"/>
    </source>
</evidence>